<dbReference type="SUPFAM" id="SSF52129">
    <property type="entry name" value="Caspase-like"/>
    <property type="match status" value="1"/>
</dbReference>
<feature type="compositionally biased region" description="Polar residues" evidence="6">
    <location>
        <begin position="12"/>
        <end position="22"/>
    </location>
</feature>
<dbReference type="WBParaSite" id="ACRNAN_scaffold6136.g31529.t1">
    <property type="protein sequence ID" value="ACRNAN_scaffold6136.g31529.t1"/>
    <property type="gene ID" value="ACRNAN_scaffold6136.g31529"/>
</dbReference>
<dbReference type="PROSITE" id="PS50207">
    <property type="entry name" value="CASPASE_P10"/>
    <property type="match status" value="1"/>
</dbReference>
<dbReference type="GO" id="GO:0006915">
    <property type="term" value="P:apoptotic process"/>
    <property type="evidence" value="ECO:0007669"/>
    <property type="project" value="UniProtKB-KW"/>
</dbReference>
<evidence type="ECO:0000313" key="10">
    <source>
        <dbReference type="WBParaSite" id="ACRNAN_scaffold6136.g31529.t1"/>
    </source>
</evidence>
<feature type="region of interest" description="Disordered" evidence="6">
    <location>
        <begin position="1"/>
        <end position="37"/>
    </location>
</feature>
<dbReference type="PANTHER" id="PTHR47901:SF8">
    <property type="entry name" value="CASPASE-3"/>
    <property type="match status" value="1"/>
</dbReference>
<reference evidence="10" key="1">
    <citation type="submission" date="2022-11" db="UniProtKB">
        <authorList>
            <consortium name="WormBaseParasite"/>
        </authorList>
    </citation>
    <scope>IDENTIFICATION</scope>
</reference>
<keyword evidence="3" id="KW-0053">Apoptosis</keyword>
<dbReference type="Proteomes" id="UP000887540">
    <property type="component" value="Unplaced"/>
</dbReference>
<evidence type="ECO:0000256" key="2">
    <source>
        <dbReference type="ARBA" id="ARBA00022670"/>
    </source>
</evidence>
<evidence type="ECO:0000256" key="1">
    <source>
        <dbReference type="ARBA" id="ARBA00010134"/>
    </source>
</evidence>
<comment type="similarity">
    <text evidence="1 5">Belongs to the peptidase C14A family.</text>
</comment>
<evidence type="ECO:0000259" key="8">
    <source>
        <dbReference type="PROSITE" id="PS50208"/>
    </source>
</evidence>
<dbReference type="GO" id="GO:0004197">
    <property type="term" value="F:cysteine-type endopeptidase activity"/>
    <property type="evidence" value="ECO:0007669"/>
    <property type="project" value="InterPro"/>
</dbReference>
<dbReference type="Pfam" id="PF00656">
    <property type="entry name" value="Peptidase_C14"/>
    <property type="match status" value="1"/>
</dbReference>
<dbReference type="InterPro" id="IPR001309">
    <property type="entry name" value="Pept_C14_p20"/>
</dbReference>
<accession>A0A914E712</accession>
<evidence type="ECO:0000256" key="4">
    <source>
        <dbReference type="ARBA" id="ARBA00022801"/>
    </source>
</evidence>
<evidence type="ECO:0000256" key="5">
    <source>
        <dbReference type="RuleBase" id="RU003971"/>
    </source>
</evidence>
<dbReference type="Gene3D" id="3.40.50.1460">
    <property type="match status" value="1"/>
</dbReference>
<dbReference type="InterPro" id="IPR015917">
    <property type="entry name" value="Pept_C14A"/>
</dbReference>
<dbReference type="InterPro" id="IPR011600">
    <property type="entry name" value="Pept_C14_caspase"/>
</dbReference>
<dbReference type="InterPro" id="IPR016129">
    <property type="entry name" value="Caspase_his_AS"/>
</dbReference>
<dbReference type="PANTHER" id="PTHR47901">
    <property type="entry name" value="CASPASE RECRUITMENT DOMAIN-CONTAINING PROTEIN 18"/>
    <property type="match status" value="1"/>
</dbReference>
<name>A0A914E712_9BILA</name>
<keyword evidence="4" id="KW-0378">Hydrolase</keyword>
<dbReference type="PROSITE" id="PS01121">
    <property type="entry name" value="CASPASE_HIS"/>
    <property type="match status" value="1"/>
</dbReference>
<dbReference type="InterPro" id="IPR029030">
    <property type="entry name" value="Caspase-like_dom_sf"/>
</dbReference>
<feature type="domain" description="Caspase family p10" evidence="7">
    <location>
        <begin position="349"/>
        <end position="436"/>
    </location>
</feature>
<keyword evidence="9" id="KW-1185">Reference proteome</keyword>
<evidence type="ECO:0000313" key="9">
    <source>
        <dbReference type="Proteomes" id="UP000887540"/>
    </source>
</evidence>
<dbReference type="PROSITE" id="PS50208">
    <property type="entry name" value="CASPASE_P20"/>
    <property type="match status" value="1"/>
</dbReference>
<dbReference type="PRINTS" id="PR00376">
    <property type="entry name" value="IL1BCENZYME"/>
</dbReference>
<keyword evidence="2" id="KW-0645">Protease</keyword>
<dbReference type="InterPro" id="IPR002398">
    <property type="entry name" value="Pept_C14"/>
</dbReference>
<evidence type="ECO:0000256" key="3">
    <source>
        <dbReference type="ARBA" id="ARBA00022703"/>
    </source>
</evidence>
<feature type="domain" description="Caspase family p20" evidence="8">
    <location>
        <begin position="159"/>
        <end position="293"/>
    </location>
</feature>
<dbReference type="SMART" id="SM00115">
    <property type="entry name" value="CASc"/>
    <property type="match status" value="1"/>
</dbReference>
<sequence length="453" mass="51710">MDTTEEKPAPKSNESSQEMGTSSRKRLDSIVNKVPKKTKRRELCLDVGLLSELSTGFEDKDDSSPNEARAHVLQNPEFGNLKEEEVKLSRPRSLTRAEKSRLEEANMIDSKRSVDKPTHYTVKGLTGGEPFNEDFIVKHSGKEWVQQILQNKLVYPNYSKRLVLLINNIKFEKKSERYGSEKDAARVKRLFGQLGCILLEQENLKASVFLLKLYKRFLKDMKECIRRFSQNCEHESADSAFVILMSHGNNEIIWGTDEAVELNELIALMNPDNAPMLVGKPKFFIIEACRGDNPDPGYRCYKKDDPNSTSAIAVPISQNVQTNENLKLNGLTLDNVVLSSGVMKHERFISYTVPTDADILVAYACAESRGAFIHKEKGSWFIRSICEIFSEHVHKEHILDLFTMVNNRVSRHEDYFWSKQISQVLHTLTLKFYFLPVLNQDEGISNNNENTAI</sequence>
<evidence type="ECO:0000256" key="6">
    <source>
        <dbReference type="SAM" id="MobiDB-lite"/>
    </source>
</evidence>
<evidence type="ECO:0000259" key="7">
    <source>
        <dbReference type="PROSITE" id="PS50207"/>
    </source>
</evidence>
<dbReference type="InterPro" id="IPR002138">
    <property type="entry name" value="Pept_C14_p10"/>
</dbReference>
<proteinExistence type="inferred from homology"/>
<dbReference type="AlphaFoldDB" id="A0A914E712"/>
<dbReference type="GO" id="GO:0006508">
    <property type="term" value="P:proteolysis"/>
    <property type="evidence" value="ECO:0007669"/>
    <property type="project" value="UniProtKB-KW"/>
</dbReference>
<protein>
    <submittedName>
        <fullName evidence="10">Uncharacterized protein</fullName>
    </submittedName>
</protein>
<organism evidence="9 10">
    <name type="scientific">Acrobeloides nanus</name>
    <dbReference type="NCBI Taxonomy" id="290746"/>
    <lineage>
        <taxon>Eukaryota</taxon>
        <taxon>Metazoa</taxon>
        <taxon>Ecdysozoa</taxon>
        <taxon>Nematoda</taxon>
        <taxon>Chromadorea</taxon>
        <taxon>Rhabditida</taxon>
        <taxon>Tylenchina</taxon>
        <taxon>Cephalobomorpha</taxon>
        <taxon>Cephaloboidea</taxon>
        <taxon>Cephalobidae</taxon>
        <taxon>Acrobeloides</taxon>
    </lineage>
</organism>